<comment type="caution">
    <text evidence="2">The sequence shown here is derived from an EMBL/GenBank/DDBJ whole genome shotgun (WGS) entry which is preliminary data.</text>
</comment>
<gene>
    <name evidence="2" type="ORF">CJO09_15105</name>
</gene>
<accession>A0ABX9MUN2</accession>
<evidence type="ECO:0000313" key="3">
    <source>
        <dbReference type="Proteomes" id="UP000266483"/>
    </source>
</evidence>
<organism evidence="2 3">
    <name type="scientific">Neopusillimonas maritima</name>
    <dbReference type="NCBI Taxonomy" id="2026239"/>
    <lineage>
        <taxon>Bacteria</taxon>
        <taxon>Pseudomonadati</taxon>
        <taxon>Pseudomonadota</taxon>
        <taxon>Betaproteobacteria</taxon>
        <taxon>Burkholderiales</taxon>
        <taxon>Alcaligenaceae</taxon>
        <taxon>Neopusillimonas</taxon>
    </lineage>
</organism>
<keyword evidence="3" id="KW-1185">Reference proteome</keyword>
<dbReference type="RefSeq" id="WP_119443122.1">
    <property type="nucleotide sequence ID" value="NZ_CP170494.1"/>
</dbReference>
<evidence type="ECO:0000313" key="2">
    <source>
        <dbReference type="EMBL" id="RII81721.1"/>
    </source>
</evidence>
<evidence type="ECO:0000259" key="1">
    <source>
        <dbReference type="Pfam" id="PF12697"/>
    </source>
</evidence>
<dbReference type="Pfam" id="PF12697">
    <property type="entry name" value="Abhydrolase_6"/>
    <property type="match status" value="1"/>
</dbReference>
<dbReference type="PANTHER" id="PTHR43798">
    <property type="entry name" value="MONOACYLGLYCEROL LIPASE"/>
    <property type="match status" value="1"/>
</dbReference>
<dbReference type="Gene3D" id="3.40.50.1820">
    <property type="entry name" value="alpha/beta hydrolase"/>
    <property type="match status" value="1"/>
</dbReference>
<name>A0ABX9MUN2_9BURK</name>
<feature type="domain" description="AB hydrolase-1" evidence="1">
    <location>
        <begin position="32"/>
        <end position="262"/>
    </location>
</feature>
<protein>
    <recommendedName>
        <fullName evidence="1">AB hydrolase-1 domain-containing protein</fullName>
    </recommendedName>
</protein>
<dbReference type="Proteomes" id="UP000266483">
    <property type="component" value="Unassembled WGS sequence"/>
</dbReference>
<dbReference type="InterPro" id="IPR029058">
    <property type="entry name" value="AB_hydrolase_fold"/>
</dbReference>
<sequence>MPTLAPNFAEQTCQINNDTYHYLKTGEDEPKVLLIHGSLCDYRYWRWQLPAFASSVCTLSPSLRGYWPGMGAHPNPDFSVQQHALDMRALIETLSPTHPIHILGHSRGALVAMELAELAPERVRSLILADPGFHSSSLPPSHGFQLEAADRLKQGDVEGGLALFIDSVSGENTWARTTGWFKSMVRENADTIISQVLEADKEYDLNRVSKLKCPTLLLGGAESPARYKHILDILELLLPDVRRATIPLATHGMNLANPKAFNKQALAFWEEVSNAESGA</sequence>
<dbReference type="SUPFAM" id="SSF53474">
    <property type="entry name" value="alpha/beta-Hydrolases"/>
    <property type="match status" value="1"/>
</dbReference>
<dbReference type="EMBL" id="NQOU01000010">
    <property type="protein sequence ID" value="RII81721.1"/>
    <property type="molecule type" value="Genomic_DNA"/>
</dbReference>
<proteinExistence type="predicted"/>
<dbReference type="InterPro" id="IPR050266">
    <property type="entry name" value="AB_hydrolase_sf"/>
</dbReference>
<reference evidence="2 3" key="1">
    <citation type="submission" date="2017-08" db="EMBL/GenBank/DDBJ databases">
        <title>Pusillimonas indicus sp. nov., a member of the family Alcaligenaceae isolated from surface seawater.</title>
        <authorList>
            <person name="Li J."/>
        </authorList>
    </citation>
    <scope>NUCLEOTIDE SEQUENCE [LARGE SCALE GENOMIC DNA]</scope>
    <source>
        <strain evidence="2 3">17-4A</strain>
    </source>
</reference>
<dbReference type="PANTHER" id="PTHR43798:SF33">
    <property type="entry name" value="HYDROLASE, PUTATIVE (AFU_ORTHOLOGUE AFUA_2G14860)-RELATED"/>
    <property type="match status" value="1"/>
</dbReference>
<dbReference type="InterPro" id="IPR000073">
    <property type="entry name" value="AB_hydrolase_1"/>
</dbReference>